<evidence type="ECO:0000256" key="6">
    <source>
        <dbReference type="ARBA" id="ARBA00022989"/>
    </source>
</evidence>
<evidence type="ECO:0000256" key="4">
    <source>
        <dbReference type="ARBA" id="ARBA00022519"/>
    </source>
</evidence>
<dbReference type="RefSeq" id="WP_408326280.1">
    <property type="nucleotide sequence ID" value="NZ_JAQQFH010000002.1"/>
</dbReference>
<keyword evidence="3" id="KW-1003">Cell membrane</keyword>
<evidence type="ECO:0000256" key="7">
    <source>
        <dbReference type="ARBA" id="ARBA00023136"/>
    </source>
</evidence>
<evidence type="ECO:0000256" key="2">
    <source>
        <dbReference type="ARBA" id="ARBA00022448"/>
    </source>
</evidence>
<keyword evidence="11" id="KW-1185">Reference proteome</keyword>
<dbReference type="PANTHER" id="PTHR43357">
    <property type="entry name" value="INNER MEMBRANE ABC TRANSPORTER PERMEASE PROTEIN YDCV"/>
    <property type="match status" value="1"/>
</dbReference>
<protein>
    <submittedName>
        <fullName evidence="10">ABC transporter permease</fullName>
    </submittedName>
</protein>
<gene>
    <name evidence="10" type="ORF">PQR66_09220</name>
</gene>
<feature type="transmembrane region" description="Helical" evidence="8">
    <location>
        <begin position="178"/>
        <end position="196"/>
    </location>
</feature>
<dbReference type="CDD" id="cd06261">
    <property type="entry name" value="TM_PBP2"/>
    <property type="match status" value="1"/>
</dbReference>
<comment type="caution">
    <text evidence="10">The sequence shown here is derived from an EMBL/GenBank/DDBJ whole genome shotgun (WGS) entry which is preliminary data.</text>
</comment>
<evidence type="ECO:0000313" key="11">
    <source>
        <dbReference type="Proteomes" id="UP001629249"/>
    </source>
</evidence>
<dbReference type="InterPro" id="IPR035906">
    <property type="entry name" value="MetI-like_sf"/>
</dbReference>
<feature type="transmembrane region" description="Helical" evidence="8">
    <location>
        <begin position="231"/>
        <end position="250"/>
    </location>
</feature>
<dbReference type="EMBL" id="JAQQFN010000005">
    <property type="protein sequence ID" value="MFL9883204.1"/>
    <property type="molecule type" value="Genomic_DNA"/>
</dbReference>
<feature type="transmembrane region" description="Helical" evidence="8">
    <location>
        <begin position="100"/>
        <end position="118"/>
    </location>
</feature>
<proteinExistence type="inferred from homology"/>
<comment type="subcellular location">
    <subcellularLocation>
        <location evidence="1">Cell inner membrane</location>
        <topology evidence="1">Multi-pass membrane protein</topology>
    </subcellularLocation>
    <subcellularLocation>
        <location evidence="8">Cell membrane</location>
        <topology evidence="8">Multi-pass membrane protein</topology>
    </subcellularLocation>
</comment>
<feature type="transmembrane region" description="Helical" evidence="8">
    <location>
        <begin position="7"/>
        <end position="31"/>
    </location>
</feature>
<dbReference type="PROSITE" id="PS50928">
    <property type="entry name" value="ABC_TM1"/>
    <property type="match status" value="1"/>
</dbReference>
<evidence type="ECO:0000313" key="10">
    <source>
        <dbReference type="EMBL" id="MFL9883204.1"/>
    </source>
</evidence>
<evidence type="ECO:0000256" key="1">
    <source>
        <dbReference type="ARBA" id="ARBA00004429"/>
    </source>
</evidence>
<name>A0ABW8ZJ16_9BURK</name>
<evidence type="ECO:0000256" key="3">
    <source>
        <dbReference type="ARBA" id="ARBA00022475"/>
    </source>
</evidence>
<feature type="transmembrane region" description="Helical" evidence="8">
    <location>
        <begin position="66"/>
        <end position="88"/>
    </location>
</feature>
<dbReference type="Pfam" id="PF00528">
    <property type="entry name" value="BPD_transp_1"/>
    <property type="match status" value="1"/>
</dbReference>
<evidence type="ECO:0000256" key="5">
    <source>
        <dbReference type="ARBA" id="ARBA00022692"/>
    </source>
</evidence>
<keyword evidence="7 8" id="KW-0472">Membrane</keyword>
<keyword evidence="2 8" id="KW-0813">Transport</keyword>
<dbReference type="PANTHER" id="PTHR43357:SF4">
    <property type="entry name" value="INNER MEMBRANE ABC TRANSPORTER PERMEASE PROTEIN YDCV"/>
    <property type="match status" value="1"/>
</dbReference>
<reference evidence="10 11" key="1">
    <citation type="journal article" date="2024" name="Chem. Sci.">
        <title>Discovery of megapolipeptins by genome mining of a Burkholderiales bacteria collection.</title>
        <authorList>
            <person name="Paulo B.S."/>
            <person name="Recchia M.J.J."/>
            <person name="Lee S."/>
            <person name="Fergusson C.H."/>
            <person name="Romanowski S.B."/>
            <person name="Hernandez A."/>
            <person name="Krull N."/>
            <person name="Liu D.Y."/>
            <person name="Cavanagh H."/>
            <person name="Bos A."/>
            <person name="Gray C.A."/>
            <person name="Murphy B.T."/>
            <person name="Linington R.G."/>
            <person name="Eustaquio A.S."/>
        </authorList>
    </citation>
    <scope>NUCLEOTIDE SEQUENCE [LARGE SCALE GENOMIC DNA]</scope>
    <source>
        <strain evidence="10 11">RL16-012-BIC-B</strain>
    </source>
</reference>
<dbReference type="Gene3D" id="1.10.3720.10">
    <property type="entry name" value="MetI-like"/>
    <property type="match status" value="1"/>
</dbReference>
<accession>A0ABW8ZJ16</accession>
<keyword evidence="6 8" id="KW-1133">Transmembrane helix</keyword>
<keyword evidence="5 8" id="KW-0812">Transmembrane</keyword>
<dbReference type="Proteomes" id="UP001629249">
    <property type="component" value="Unassembled WGS sequence"/>
</dbReference>
<feature type="domain" description="ABC transmembrane type-1" evidence="9">
    <location>
        <begin position="62"/>
        <end position="250"/>
    </location>
</feature>
<feature type="transmembrane region" description="Helical" evidence="8">
    <location>
        <begin position="124"/>
        <end position="146"/>
    </location>
</feature>
<organism evidence="10 11">
    <name type="scientific">Paraburkholderia agricolaris</name>
    <dbReference type="NCBI Taxonomy" id="2152888"/>
    <lineage>
        <taxon>Bacteria</taxon>
        <taxon>Pseudomonadati</taxon>
        <taxon>Pseudomonadota</taxon>
        <taxon>Betaproteobacteria</taxon>
        <taxon>Burkholderiales</taxon>
        <taxon>Burkholderiaceae</taxon>
        <taxon>Paraburkholderia</taxon>
    </lineage>
</organism>
<dbReference type="SUPFAM" id="SSF161098">
    <property type="entry name" value="MetI-like"/>
    <property type="match status" value="1"/>
</dbReference>
<sequence length="264" mass="27920">MRKNGPLALAFHTAFVGFMAAPLIAIVLVSFTAKGYLSMPFDGASLRWYRALLTAPEFGHALRTSVLLGTGSASLALALAIPAALALARGDFPGRTALHGVLMSPLLIPNIVLGVAFLRLFNDIGLYGSFLGLLAAHCAIVLPYALRLVLGSAYGLDATLEQAAASLGASVWTVFRRITLRLLLPGLASGWILAFIHSFDELTMSAFIASPSMTTLPVRIYLRIEDSIDPMVAAVSTLMIVGALALVVAIDRLVGLDRLFVGKS</sequence>
<dbReference type="InterPro" id="IPR000515">
    <property type="entry name" value="MetI-like"/>
</dbReference>
<evidence type="ECO:0000256" key="8">
    <source>
        <dbReference type="RuleBase" id="RU363032"/>
    </source>
</evidence>
<comment type="similarity">
    <text evidence="8">Belongs to the binding-protein-dependent transport system permease family.</text>
</comment>
<keyword evidence="4" id="KW-0997">Cell inner membrane</keyword>
<evidence type="ECO:0000259" key="9">
    <source>
        <dbReference type="PROSITE" id="PS50928"/>
    </source>
</evidence>